<keyword evidence="1" id="KW-0812">Transmembrane</keyword>
<evidence type="ECO:0008006" key="4">
    <source>
        <dbReference type="Google" id="ProtNLM"/>
    </source>
</evidence>
<keyword evidence="1" id="KW-0472">Membrane</keyword>
<dbReference type="InterPro" id="IPR007436">
    <property type="entry name" value="DUF485"/>
</dbReference>
<organism evidence="2 3">
    <name type="scientific">Posidoniimonas corsicana</name>
    <dbReference type="NCBI Taxonomy" id="1938618"/>
    <lineage>
        <taxon>Bacteria</taxon>
        <taxon>Pseudomonadati</taxon>
        <taxon>Planctomycetota</taxon>
        <taxon>Planctomycetia</taxon>
        <taxon>Pirellulales</taxon>
        <taxon>Lacipirellulaceae</taxon>
        <taxon>Posidoniimonas</taxon>
    </lineage>
</organism>
<evidence type="ECO:0000256" key="1">
    <source>
        <dbReference type="SAM" id="Phobius"/>
    </source>
</evidence>
<dbReference type="Proteomes" id="UP000316714">
    <property type="component" value="Unassembled WGS sequence"/>
</dbReference>
<dbReference type="AlphaFoldDB" id="A0A5C5V414"/>
<dbReference type="Pfam" id="PF04341">
    <property type="entry name" value="DUF485"/>
    <property type="match status" value="1"/>
</dbReference>
<protein>
    <recommendedName>
        <fullName evidence="4">Inner membrane protein YjcH</fullName>
    </recommendedName>
</protein>
<name>A0A5C5V414_9BACT</name>
<gene>
    <name evidence="2" type="ORF">KOR34_41980</name>
</gene>
<feature type="transmembrane region" description="Helical" evidence="1">
    <location>
        <begin position="45"/>
        <end position="66"/>
    </location>
</feature>
<evidence type="ECO:0000313" key="2">
    <source>
        <dbReference type="EMBL" id="TWT32435.1"/>
    </source>
</evidence>
<dbReference type="EMBL" id="SIHJ01000003">
    <property type="protein sequence ID" value="TWT32435.1"/>
    <property type="molecule type" value="Genomic_DNA"/>
</dbReference>
<keyword evidence="3" id="KW-1185">Reference proteome</keyword>
<evidence type="ECO:0000313" key="3">
    <source>
        <dbReference type="Proteomes" id="UP000316714"/>
    </source>
</evidence>
<reference evidence="2 3" key="1">
    <citation type="submission" date="2019-02" db="EMBL/GenBank/DDBJ databases">
        <title>Deep-cultivation of Planctomycetes and their phenomic and genomic characterization uncovers novel biology.</title>
        <authorList>
            <person name="Wiegand S."/>
            <person name="Jogler M."/>
            <person name="Boedeker C."/>
            <person name="Pinto D."/>
            <person name="Vollmers J."/>
            <person name="Rivas-Marin E."/>
            <person name="Kohn T."/>
            <person name="Peeters S.H."/>
            <person name="Heuer A."/>
            <person name="Rast P."/>
            <person name="Oberbeckmann S."/>
            <person name="Bunk B."/>
            <person name="Jeske O."/>
            <person name="Meyerdierks A."/>
            <person name="Storesund J.E."/>
            <person name="Kallscheuer N."/>
            <person name="Luecker S."/>
            <person name="Lage O.M."/>
            <person name="Pohl T."/>
            <person name="Merkel B.J."/>
            <person name="Hornburger P."/>
            <person name="Mueller R.-W."/>
            <person name="Bruemmer F."/>
            <person name="Labrenz M."/>
            <person name="Spormann A.M."/>
            <person name="Op Den Camp H."/>
            <person name="Overmann J."/>
            <person name="Amann R."/>
            <person name="Jetten M.S.M."/>
            <person name="Mascher T."/>
            <person name="Medema M.H."/>
            <person name="Devos D.P."/>
            <person name="Kaster A.-K."/>
            <person name="Ovreas L."/>
            <person name="Rohde M."/>
            <person name="Galperin M.Y."/>
            <person name="Jogler C."/>
        </authorList>
    </citation>
    <scope>NUCLEOTIDE SEQUENCE [LARGE SCALE GENOMIC DNA]</scope>
    <source>
        <strain evidence="2 3">KOR34</strain>
    </source>
</reference>
<proteinExistence type="predicted"/>
<dbReference type="OrthoDB" id="9795644at2"/>
<comment type="caution">
    <text evidence="2">The sequence shown here is derived from an EMBL/GenBank/DDBJ whole genome shotgun (WGS) entry which is preliminary data.</text>
</comment>
<feature type="transmembrane region" description="Helical" evidence="1">
    <location>
        <begin position="12"/>
        <end position="29"/>
    </location>
</feature>
<dbReference type="RefSeq" id="WP_146567796.1">
    <property type="nucleotide sequence ID" value="NZ_SIHJ01000003.1"/>
</dbReference>
<keyword evidence="1" id="KW-1133">Transmembrane helix</keyword>
<accession>A0A5C5V414</accession>
<sequence>MAQRNARIGLRLFLVYLAFYGGFVLLAAFKPDAMEATPAAGVNLAIWYGFALIIAAFVLAMLYGWLCREPQNAGDAGDQR</sequence>